<accession>A0A834TJG2</accession>
<reference evidence="1" key="1">
    <citation type="submission" date="2020-09" db="EMBL/GenBank/DDBJ databases">
        <title>Genome-Enabled Discovery of Anthraquinone Biosynthesis in Senna tora.</title>
        <authorList>
            <person name="Kang S.-H."/>
            <person name="Pandey R.P."/>
            <person name="Lee C.-M."/>
            <person name="Sim J.-S."/>
            <person name="Jeong J.-T."/>
            <person name="Choi B.-S."/>
            <person name="Jung M."/>
            <person name="Ginzburg D."/>
            <person name="Zhao K."/>
            <person name="Won S.Y."/>
            <person name="Oh T.-J."/>
            <person name="Yu Y."/>
            <person name="Kim N.-H."/>
            <person name="Lee O.R."/>
            <person name="Lee T.-H."/>
            <person name="Bashyal P."/>
            <person name="Kim T.-S."/>
            <person name="Lee W.-H."/>
            <person name="Kawkins C."/>
            <person name="Kim C.-K."/>
            <person name="Kim J.S."/>
            <person name="Ahn B.O."/>
            <person name="Rhee S.Y."/>
            <person name="Sohng J.K."/>
        </authorList>
    </citation>
    <scope>NUCLEOTIDE SEQUENCE</scope>
    <source>
        <tissue evidence="1">Leaf</tissue>
    </source>
</reference>
<proteinExistence type="predicted"/>
<gene>
    <name evidence="1" type="ORF">G2W53_021417</name>
</gene>
<dbReference type="EMBL" id="JAAIUW010000007">
    <property type="protein sequence ID" value="KAF7823273.1"/>
    <property type="molecule type" value="Genomic_DNA"/>
</dbReference>
<dbReference type="AlphaFoldDB" id="A0A834TJG2"/>
<evidence type="ECO:0000313" key="1">
    <source>
        <dbReference type="EMBL" id="KAF7823273.1"/>
    </source>
</evidence>
<keyword evidence="2" id="KW-1185">Reference proteome</keyword>
<name>A0A834TJG2_9FABA</name>
<organism evidence="1 2">
    <name type="scientific">Senna tora</name>
    <dbReference type="NCBI Taxonomy" id="362788"/>
    <lineage>
        <taxon>Eukaryota</taxon>
        <taxon>Viridiplantae</taxon>
        <taxon>Streptophyta</taxon>
        <taxon>Embryophyta</taxon>
        <taxon>Tracheophyta</taxon>
        <taxon>Spermatophyta</taxon>
        <taxon>Magnoliopsida</taxon>
        <taxon>eudicotyledons</taxon>
        <taxon>Gunneridae</taxon>
        <taxon>Pentapetalae</taxon>
        <taxon>rosids</taxon>
        <taxon>fabids</taxon>
        <taxon>Fabales</taxon>
        <taxon>Fabaceae</taxon>
        <taxon>Caesalpinioideae</taxon>
        <taxon>Cassia clade</taxon>
        <taxon>Senna</taxon>
    </lineage>
</organism>
<evidence type="ECO:0000313" key="2">
    <source>
        <dbReference type="Proteomes" id="UP000634136"/>
    </source>
</evidence>
<protein>
    <submittedName>
        <fullName evidence="1">Uncharacterized protein</fullName>
    </submittedName>
</protein>
<sequence length="43" mass="4940">MELDFDHKNGIGPLKSSPIIWEYGFGELHGSIWTCPNNRQIHT</sequence>
<comment type="caution">
    <text evidence="1">The sequence shown here is derived from an EMBL/GenBank/DDBJ whole genome shotgun (WGS) entry which is preliminary data.</text>
</comment>
<dbReference type="Proteomes" id="UP000634136">
    <property type="component" value="Unassembled WGS sequence"/>
</dbReference>